<keyword evidence="1" id="KW-1133">Transmembrane helix</keyword>
<evidence type="ECO:0000256" key="1">
    <source>
        <dbReference type="SAM" id="Phobius"/>
    </source>
</evidence>
<dbReference type="EMBL" id="CP017902">
    <property type="protein sequence ID" value="ARP17669.1"/>
    <property type="molecule type" value="Genomic_DNA"/>
</dbReference>
<organism evidence="2">
    <name type="scientific">Vibrio alginolyticus</name>
    <dbReference type="NCBI Taxonomy" id="663"/>
    <lineage>
        <taxon>Bacteria</taxon>
        <taxon>Pseudomonadati</taxon>
        <taxon>Pseudomonadota</taxon>
        <taxon>Gammaproteobacteria</taxon>
        <taxon>Vibrionales</taxon>
        <taxon>Vibrionaceae</taxon>
        <taxon>Vibrio</taxon>
    </lineage>
</organism>
<proteinExistence type="predicted"/>
<sequence>MNINDFLLTVCISSGIGLLLGYFLRDLVNATRRFYHKHLKRSRYFELDTSATNTKKLK</sequence>
<keyword evidence="1" id="KW-0812">Transmembrane</keyword>
<name>A0A1W6UXP1_VIBAL</name>
<dbReference type="AlphaFoldDB" id="A0A1W6UXP1"/>
<keyword evidence="1" id="KW-0472">Membrane</keyword>
<reference evidence="2" key="1">
    <citation type="submission" date="2016-10" db="EMBL/GenBank/DDBJ databases">
        <title>The High Quality Genome of Vibrio alginolyticus K01M1.</title>
        <authorList>
            <person name="Wendling C."/>
            <person name="Chibani C.M."/>
            <person name="Hertel R."/>
            <person name="Sproer C."/>
            <person name="Bunk B."/>
            <person name="Overmann J."/>
            <person name="Roth O."/>
            <person name="Liesegang H."/>
        </authorList>
    </citation>
    <scope>NUCLEOTIDE SEQUENCE</scope>
    <source>
        <strain evidence="2">K05K4</strain>
    </source>
</reference>
<dbReference type="RefSeq" id="WP_172797322.1">
    <property type="nucleotide sequence ID" value="NZ_AP023185.1"/>
</dbReference>
<dbReference type="GeneID" id="75168453"/>
<gene>
    <name evidence="2" type="ORF">K05K4_08210</name>
</gene>
<evidence type="ECO:0000313" key="2">
    <source>
        <dbReference type="EMBL" id="ARP17669.1"/>
    </source>
</evidence>
<protein>
    <submittedName>
        <fullName evidence="2">Uncharacterized protein</fullName>
    </submittedName>
</protein>
<feature type="transmembrane region" description="Helical" evidence="1">
    <location>
        <begin position="6"/>
        <end position="24"/>
    </location>
</feature>
<accession>A0A1W6UXP1</accession>